<accession>K0TF57</accession>
<name>K0TF57_THAOC</name>
<sequence>MEDPDERLAAKQLGYTHISWDCFVNHYRSKSWDDLLLVESQDSYRELGWDASTWTGVGRAPASERMYWKDLTPNERKAANRLCYSEETWDKVFDMTTPIFRRPESRREAGCTRDRFLYEQTWDCYSDHYDSYYWWSIPPNQGIALEALGWTQNSWSESESIPSPDTERKDWLELDPLEKAAATTLCYWQETWNELDITEWYDYEAGENTAVSPDNQPTALDKICGPLIDLPFSTVGNEGSELAFSQET</sequence>
<reference evidence="1 2" key="1">
    <citation type="journal article" date="2012" name="Genome Biol.">
        <title>Genome and low-iron response of an oceanic diatom adapted to chronic iron limitation.</title>
        <authorList>
            <person name="Lommer M."/>
            <person name="Specht M."/>
            <person name="Roy A.S."/>
            <person name="Kraemer L."/>
            <person name="Andreson R."/>
            <person name="Gutowska M.A."/>
            <person name="Wolf J."/>
            <person name="Bergner S.V."/>
            <person name="Schilhabel M.B."/>
            <person name="Klostermeier U.C."/>
            <person name="Beiko R.G."/>
            <person name="Rosenstiel P."/>
            <person name="Hippler M."/>
            <person name="Laroche J."/>
        </authorList>
    </citation>
    <scope>NUCLEOTIDE SEQUENCE [LARGE SCALE GENOMIC DNA]</scope>
    <source>
        <strain evidence="1 2">CCMP1005</strain>
    </source>
</reference>
<dbReference type="OrthoDB" id="49186at2759"/>
<proteinExistence type="predicted"/>
<dbReference type="Proteomes" id="UP000266841">
    <property type="component" value="Unassembled WGS sequence"/>
</dbReference>
<evidence type="ECO:0000313" key="2">
    <source>
        <dbReference type="Proteomes" id="UP000266841"/>
    </source>
</evidence>
<dbReference type="OMA" id="ASERMYW"/>
<organism evidence="1 2">
    <name type="scientific">Thalassiosira oceanica</name>
    <name type="common">Marine diatom</name>
    <dbReference type="NCBI Taxonomy" id="159749"/>
    <lineage>
        <taxon>Eukaryota</taxon>
        <taxon>Sar</taxon>
        <taxon>Stramenopiles</taxon>
        <taxon>Ochrophyta</taxon>
        <taxon>Bacillariophyta</taxon>
        <taxon>Coscinodiscophyceae</taxon>
        <taxon>Thalassiosirophycidae</taxon>
        <taxon>Thalassiosirales</taxon>
        <taxon>Thalassiosiraceae</taxon>
        <taxon>Thalassiosira</taxon>
    </lineage>
</organism>
<evidence type="ECO:0000313" key="1">
    <source>
        <dbReference type="EMBL" id="EJK69147.1"/>
    </source>
</evidence>
<protein>
    <submittedName>
        <fullName evidence="1">Uncharacterized protein</fullName>
    </submittedName>
</protein>
<keyword evidence="2" id="KW-1185">Reference proteome</keyword>
<comment type="caution">
    <text evidence="1">The sequence shown here is derived from an EMBL/GenBank/DDBJ whole genome shotgun (WGS) entry which is preliminary data.</text>
</comment>
<dbReference type="AlphaFoldDB" id="K0TF57"/>
<gene>
    <name evidence="1" type="ORF">THAOC_09629</name>
</gene>
<dbReference type="EMBL" id="AGNL01010415">
    <property type="protein sequence ID" value="EJK69147.1"/>
    <property type="molecule type" value="Genomic_DNA"/>
</dbReference>